<evidence type="ECO:0000313" key="2">
    <source>
        <dbReference type="Proteomes" id="UP000193420"/>
    </source>
</evidence>
<dbReference type="RefSeq" id="WP_085497276.1">
    <property type="nucleotide sequence ID" value="NZ_FXAO01000002.1"/>
</dbReference>
<accession>A0A1X7IYQ2</accession>
<dbReference type="Proteomes" id="UP000193420">
    <property type="component" value="Unassembled WGS sequence"/>
</dbReference>
<protein>
    <recommendedName>
        <fullName evidence="3">dTDP-4-dehydrorhamnose 3,5-epimerase</fullName>
    </recommendedName>
</protein>
<keyword evidence="2" id="KW-1185">Reference proteome</keyword>
<dbReference type="EMBL" id="FXAO01000002">
    <property type="protein sequence ID" value="SMG20317.1"/>
    <property type="molecule type" value="Genomic_DNA"/>
</dbReference>
<gene>
    <name evidence="1" type="ORF">SAMN03080602_01294</name>
</gene>
<evidence type="ECO:0008006" key="3">
    <source>
        <dbReference type="Google" id="ProtNLM"/>
    </source>
</evidence>
<dbReference type="SUPFAM" id="SSF51182">
    <property type="entry name" value="RmlC-like cupins"/>
    <property type="match status" value="1"/>
</dbReference>
<dbReference type="AlphaFoldDB" id="A0A1X7IYQ2"/>
<organism evidence="1 2">
    <name type="scientific">Arenibacter troitsensis</name>
    <dbReference type="NCBI Taxonomy" id="188872"/>
    <lineage>
        <taxon>Bacteria</taxon>
        <taxon>Pseudomonadati</taxon>
        <taxon>Bacteroidota</taxon>
        <taxon>Flavobacteriia</taxon>
        <taxon>Flavobacteriales</taxon>
        <taxon>Flavobacteriaceae</taxon>
        <taxon>Arenibacter</taxon>
    </lineage>
</organism>
<dbReference type="OrthoDB" id="826649at2"/>
<evidence type="ECO:0000313" key="1">
    <source>
        <dbReference type="EMBL" id="SMG20317.1"/>
    </source>
</evidence>
<dbReference type="STRING" id="188872.SAMN03080602_01294"/>
<dbReference type="Gene3D" id="2.60.120.10">
    <property type="entry name" value="Jelly Rolls"/>
    <property type="match status" value="1"/>
</dbReference>
<proteinExistence type="predicted"/>
<name>A0A1X7IYQ2_9FLAO</name>
<dbReference type="InterPro" id="IPR011051">
    <property type="entry name" value="RmlC_Cupin_sf"/>
</dbReference>
<reference evidence="2" key="1">
    <citation type="submission" date="2017-04" db="EMBL/GenBank/DDBJ databases">
        <authorList>
            <person name="Varghese N."/>
            <person name="Submissions S."/>
        </authorList>
    </citation>
    <scope>NUCLEOTIDE SEQUENCE [LARGE SCALE GENOMIC DNA]</scope>
    <source>
        <strain evidence="2">DSM 19835</strain>
    </source>
</reference>
<sequence length="142" mass="16568">MVQPIEIEGSVFSDTRGKIKFFNTFYMTQIVRFYEISPVSTEIIRGWQGHLKEKKWFYCHTGSFIINTINIADKVIPISNRIPERFVLKENTPLILEVPEGSATAFKSLEYGSKLMVFSNFTLEESMTDDIRFPLETWNAEW</sequence>
<dbReference type="InterPro" id="IPR014710">
    <property type="entry name" value="RmlC-like_jellyroll"/>
</dbReference>